<evidence type="ECO:0000256" key="1">
    <source>
        <dbReference type="SAM" id="Phobius"/>
    </source>
</evidence>
<sequence length="176" mass="20687">MHVWDNLSEELTPWDIDAAGPQTSKSIQRQLRTVEIIVMVALLGTVFAGFAFVVPSELDYQTFFVVKLISDHFPNKKDFLTYIYKLLLLVTAYTTAMPCIVFVYCSQYLRFQAIMLNKRIICLTEQLRNTDSEILLRDEDFQAEFHRRIVVFVERHLEICKSIFTKFLSVEDYRKL</sequence>
<organism evidence="2 3">
    <name type="scientific">Zophobas morio</name>
    <dbReference type="NCBI Taxonomy" id="2755281"/>
    <lineage>
        <taxon>Eukaryota</taxon>
        <taxon>Metazoa</taxon>
        <taxon>Ecdysozoa</taxon>
        <taxon>Arthropoda</taxon>
        <taxon>Hexapoda</taxon>
        <taxon>Insecta</taxon>
        <taxon>Pterygota</taxon>
        <taxon>Neoptera</taxon>
        <taxon>Endopterygota</taxon>
        <taxon>Coleoptera</taxon>
        <taxon>Polyphaga</taxon>
        <taxon>Cucujiformia</taxon>
        <taxon>Tenebrionidae</taxon>
        <taxon>Zophobas</taxon>
    </lineage>
</organism>
<keyword evidence="3" id="KW-1185">Reference proteome</keyword>
<comment type="caution">
    <text evidence="2">The sequence shown here is derived from an EMBL/GenBank/DDBJ whole genome shotgun (WGS) entry which is preliminary data.</text>
</comment>
<dbReference type="EMBL" id="JALNTZ010000004">
    <property type="protein sequence ID" value="KAJ3655442.1"/>
    <property type="molecule type" value="Genomic_DNA"/>
</dbReference>
<accession>A0AA38IEZ6</accession>
<gene>
    <name evidence="2" type="ORF">Zmor_014574</name>
</gene>
<evidence type="ECO:0000313" key="3">
    <source>
        <dbReference type="Proteomes" id="UP001168821"/>
    </source>
</evidence>
<feature type="transmembrane region" description="Helical" evidence="1">
    <location>
        <begin position="34"/>
        <end position="54"/>
    </location>
</feature>
<evidence type="ECO:0000313" key="2">
    <source>
        <dbReference type="EMBL" id="KAJ3655442.1"/>
    </source>
</evidence>
<dbReference type="AlphaFoldDB" id="A0AA38IEZ6"/>
<dbReference type="Proteomes" id="UP001168821">
    <property type="component" value="Unassembled WGS sequence"/>
</dbReference>
<name>A0AA38IEZ6_9CUCU</name>
<reference evidence="2" key="1">
    <citation type="journal article" date="2023" name="G3 (Bethesda)">
        <title>Whole genome assemblies of Zophobas morio and Tenebrio molitor.</title>
        <authorList>
            <person name="Kaur S."/>
            <person name="Stinson S.A."/>
            <person name="diCenzo G.C."/>
        </authorList>
    </citation>
    <scope>NUCLEOTIDE SEQUENCE</scope>
    <source>
        <strain evidence="2">QUZm001</strain>
    </source>
</reference>
<keyword evidence="1" id="KW-0812">Transmembrane</keyword>
<proteinExistence type="predicted"/>
<feature type="transmembrane region" description="Helical" evidence="1">
    <location>
        <begin position="82"/>
        <end position="105"/>
    </location>
</feature>
<keyword evidence="1" id="KW-0472">Membrane</keyword>
<protein>
    <submittedName>
        <fullName evidence="2">Uncharacterized protein</fullName>
    </submittedName>
</protein>
<keyword evidence="1" id="KW-1133">Transmembrane helix</keyword>